<dbReference type="RefSeq" id="WP_113988575.1">
    <property type="nucleotide sequence ID" value="NZ_QLST01000005.1"/>
</dbReference>
<reference evidence="2 3" key="1">
    <citation type="submission" date="2018-06" db="EMBL/GenBank/DDBJ databases">
        <title>Flavobacterium tibetense sp. nov., isolated from a wetland YonghuCo on Tibetan Plateau.</title>
        <authorList>
            <person name="Xing P."/>
            <person name="Phurbu D."/>
            <person name="Lu H."/>
        </authorList>
    </citation>
    <scope>NUCLEOTIDE SEQUENCE [LARGE SCALE GENOMIC DNA]</scope>
    <source>
        <strain evidence="2 3">YH5</strain>
    </source>
</reference>
<dbReference type="Proteomes" id="UP000253319">
    <property type="component" value="Unassembled WGS sequence"/>
</dbReference>
<proteinExistence type="predicted"/>
<evidence type="ECO:0000313" key="2">
    <source>
        <dbReference type="EMBL" id="RBA28773.1"/>
    </source>
</evidence>
<name>A0A365P2L5_9FLAO</name>
<organism evidence="2 3">
    <name type="scientific">Flavobacterium tibetense</name>
    <dbReference type="NCBI Taxonomy" id="2233533"/>
    <lineage>
        <taxon>Bacteria</taxon>
        <taxon>Pseudomonadati</taxon>
        <taxon>Bacteroidota</taxon>
        <taxon>Flavobacteriia</taxon>
        <taxon>Flavobacteriales</taxon>
        <taxon>Flavobacteriaceae</taxon>
        <taxon>Flavobacterium</taxon>
    </lineage>
</organism>
<accession>A0A365P2L5</accession>
<evidence type="ECO:0000313" key="3">
    <source>
        <dbReference type="Proteomes" id="UP000253319"/>
    </source>
</evidence>
<dbReference type="Gene3D" id="2.160.20.120">
    <property type="match status" value="1"/>
</dbReference>
<dbReference type="Pfam" id="PF10988">
    <property type="entry name" value="DUF2807"/>
    <property type="match status" value="1"/>
</dbReference>
<sequence length="246" mass="26247">MIKLIIQITRIIIAAIASLLFQSCVNFDGNFEIVNGNGDVTSETRNLSEDFTSIEAKTGIEVIVTQENSHGIKVEADSNLHEHIITEVKDGKLKIYCDANLKNVAAKKVFVQMPIIERLQTSSGASITNKNTIKATSLDVESSSGSQIKIEVMTNELACESSSGSEIILIGETNKLKAESSSGSTIAAAKLTTNEAEAEASSGSEIKINPIEKLVAKASSGATISYSSQPKTIEIKKNSGGEVRLR</sequence>
<feature type="domain" description="Putative auto-transporter adhesin head GIN" evidence="1">
    <location>
        <begin position="50"/>
        <end position="230"/>
    </location>
</feature>
<dbReference type="AlphaFoldDB" id="A0A365P2L5"/>
<dbReference type="PROSITE" id="PS51257">
    <property type="entry name" value="PROKAR_LIPOPROTEIN"/>
    <property type="match status" value="1"/>
</dbReference>
<dbReference type="OrthoDB" id="1422484at2"/>
<protein>
    <submittedName>
        <fullName evidence="2">DUF2807 domain-containing protein</fullName>
    </submittedName>
</protein>
<gene>
    <name evidence="2" type="ORF">DPN68_05120</name>
</gene>
<evidence type="ECO:0000259" key="1">
    <source>
        <dbReference type="Pfam" id="PF10988"/>
    </source>
</evidence>
<keyword evidence="3" id="KW-1185">Reference proteome</keyword>
<comment type="caution">
    <text evidence="2">The sequence shown here is derived from an EMBL/GenBank/DDBJ whole genome shotgun (WGS) entry which is preliminary data.</text>
</comment>
<dbReference type="EMBL" id="QLST01000005">
    <property type="protein sequence ID" value="RBA28773.1"/>
    <property type="molecule type" value="Genomic_DNA"/>
</dbReference>
<dbReference type="InterPro" id="IPR021255">
    <property type="entry name" value="DUF2807"/>
</dbReference>